<organism evidence="2 3">
    <name type="scientific">Portunus trituberculatus</name>
    <name type="common">Swimming crab</name>
    <name type="synonym">Neptunus trituberculatus</name>
    <dbReference type="NCBI Taxonomy" id="210409"/>
    <lineage>
        <taxon>Eukaryota</taxon>
        <taxon>Metazoa</taxon>
        <taxon>Ecdysozoa</taxon>
        <taxon>Arthropoda</taxon>
        <taxon>Crustacea</taxon>
        <taxon>Multicrustacea</taxon>
        <taxon>Malacostraca</taxon>
        <taxon>Eumalacostraca</taxon>
        <taxon>Eucarida</taxon>
        <taxon>Decapoda</taxon>
        <taxon>Pleocyemata</taxon>
        <taxon>Brachyura</taxon>
        <taxon>Eubrachyura</taxon>
        <taxon>Portunoidea</taxon>
        <taxon>Portunidae</taxon>
        <taxon>Portuninae</taxon>
        <taxon>Portunus</taxon>
    </lineage>
</organism>
<sequence>MEVQRLMQGPGSVSRSHATELNAKDKHWGVVFTSFNPRTSRWLTGSLDKRHSCLGYEAMRRSRQKRRTGRGGEEGWEEERRALGDRKVRAEGGGELVRRCKGYLHTWAVLGI</sequence>
<reference evidence="2 3" key="1">
    <citation type="submission" date="2019-05" db="EMBL/GenBank/DDBJ databases">
        <title>Another draft genome of Portunus trituberculatus and its Hox gene families provides insights of decapod evolution.</title>
        <authorList>
            <person name="Jeong J.-H."/>
            <person name="Song I."/>
            <person name="Kim S."/>
            <person name="Choi T."/>
            <person name="Kim D."/>
            <person name="Ryu S."/>
            <person name="Kim W."/>
        </authorList>
    </citation>
    <scope>NUCLEOTIDE SEQUENCE [LARGE SCALE GENOMIC DNA]</scope>
    <source>
        <tissue evidence="2">Muscle</tissue>
    </source>
</reference>
<evidence type="ECO:0000256" key="1">
    <source>
        <dbReference type="SAM" id="MobiDB-lite"/>
    </source>
</evidence>
<dbReference type="EMBL" id="VSRR010005381">
    <property type="protein sequence ID" value="MPC42289.1"/>
    <property type="molecule type" value="Genomic_DNA"/>
</dbReference>
<dbReference type="Proteomes" id="UP000324222">
    <property type="component" value="Unassembled WGS sequence"/>
</dbReference>
<proteinExistence type="predicted"/>
<evidence type="ECO:0000313" key="3">
    <source>
        <dbReference type="Proteomes" id="UP000324222"/>
    </source>
</evidence>
<feature type="region of interest" description="Disordered" evidence="1">
    <location>
        <begin position="1"/>
        <end position="20"/>
    </location>
</feature>
<keyword evidence="3" id="KW-1185">Reference proteome</keyword>
<dbReference type="AlphaFoldDB" id="A0A5B7FAK1"/>
<name>A0A5B7FAK1_PORTR</name>
<feature type="compositionally biased region" description="Basic and acidic residues" evidence="1">
    <location>
        <begin position="70"/>
        <end position="80"/>
    </location>
</feature>
<protein>
    <submittedName>
        <fullName evidence="2">Uncharacterized protein</fullName>
    </submittedName>
</protein>
<evidence type="ECO:0000313" key="2">
    <source>
        <dbReference type="EMBL" id="MPC42289.1"/>
    </source>
</evidence>
<accession>A0A5B7FAK1</accession>
<comment type="caution">
    <text evidence="2">The sequence shown here is derived from an EMBL/GenBank/DDBJ whole genome shotgun (WGS) entry which is preliminary data.</text>
</comment>
<feature type="region of interest" description="Disordered" evidence="1">
    <location>
        <begin position="61"/>
        <end position="80"/>
    </location>
</feature>
<gene>
    <name evidence="2" type="ORF">E2C01_035908</name>
</gene>